<dbReference type="Proteomes" id="UP000237105">
    <property type="component" value="Unassembled WGS sequence"/>
</dbReference>
<comment type="caution">
    <text evidence="2">The sequence shown here is derived from an EMBL/GenBank/DDBJ whole genome shotgun (WGS) entry which is preliminary data.</text>
</comment>
<name>A0A2P5ARW1_PARAD</name>
<gene>
    <name evidence="2" type="ORF">PanWU01x14_306040</name>
</gene>
<protein>
    <submittedName>
        <fullName evidence="2">Uncharacterized protein</fullName>
    </submittedName>
</protein>
<evidence type="ECO:0000313" key="2">
    <source>
        <dbReference type="EMBL" id="PON39279.1"/>
    </source>
</evidence>
<keyword evidence="1" id="KW-1133">Transmembrane helix</keyword>
<dbReference type="OrthoDB" id="1775530at2759"/>
<reference evidence="3" key="1">
    <citation type="submission" date="2016-06" db="EMBL/GenBank/DDBJ databases">
        <title>Parallel loss of symbiosis genes in relatives of nitrogen-fixing non-legume Parasponia.</title>
        <authorList>
            <person name="Van Velzen R."/>
            <person name="Holmer R."/>
            <person name="Bu F."/>
            <person name="Rutten L."/>
            <person name="Van Zeijl A."/>
            <person name="Liu W."/>
            <person name="Santuari L."/>
            <person name="Cao Q."/>
            <person name="Sharma T."/>
            <person name="Shen D."/>
            <person name="Roswanjaya Y."/>
            <person name="Wardhani T."/>
            <person name="Kalhor M.S."/>
            <person name="Jansen J."/>
            <person name="Van den Hoogen J."/>
            <person name="Gungor B."/>
            <person name="Hartog M."/>
            <person name="Hontelez J."/>
            <person name="Verver J."/>
            <person name="Yang W.-C."/>
            <person name="Schijlen E."/>
            <person name="Repin R."/>
            <person name="Schilthuizen M."/>
            <person name="Schranz E."/>
            <person name="Heidstra R."/>
            <person name="Miyata K."/>
            <person name="Fedorova E."/>
            <person name="Kohlen W."/>
            <person name="Bisseling T."/>
            <person name="Smit S."/>
            <person name="Geurts R."/>
        </authorList>
    </citation>
    <scope>NUCLEOTIDE SEQUENCE [LARGE SCALE GENOMIC DNA]</scope>
    <source>
        <strain evidence="3">cv. WU1-14</strain>
    </source>
</reference>
<feature type="transmembrane region" description="Helical" evidence="1">
    <location>
        <begin position="7"/>
        <end position="25"/>
    </location>
</feature>
<dbReference type="EMBL" id="JXTB01000470">
    <property type="protein sequence ID" value="PON39279.1"/>
    <property type="molecule type" value="Genomic_DNA"/>
</dbReference>
<keyword evidence="1" id="KW-0472">Membrane</keyword>
<evidence type="ECO:0000256" key="1">
    <source>
        <dbReference type="SAM" id="Phobius"/>
    </source>
</evidence>
<dbReference type="AlphaFoldDB" id="A0A2P5ARW1"/>
<evidence type="ECO:0000313" key="3">
    <source>
        <dbReference type="Proteomes" id="UP000237105"/>
    </source>
</evidence>
<proteinExistence type="predicted"/>
<organism evidence="2 3">
    <name type="scientific">Parasponia andersonii</name>
    <name type="common">Sponia andersonii</name>
    <dbReference type="NCBI Taxonomy" id="3476"/>
    <lineage>
        <taxon>Eukaryota</taxon>
        <taxon>Viridiplantae</taxon>
        <taxon>Streptophyta</taxon>
        <taxon>Embryophyta</taxon>
        <taxon>Tracheophyta</taxon>
        <taxon>Spermatophyta</taxon>
        <taxon>Magnoliopsida</taxon>
        <taxon>eudicotyledons</taxon>
        <taxon>Gunneridae</taxon>
        <taxon>Pentapetalae</taxon>
        <taxon>rosids</taxon>
        <taxon>fabids</taxon>
        <taxon>Rosales</taxon>
        <taxon>Cannabaceae</taxon>
        <taxon>Parasponia</taxon>
    </lineage>
</organism>
<keyword evidence="1" id="KW-0812">Transmembrane</keyword>
<keyword evidence="3" id="KW-1185">Reference proteome</keyword>
<sequence>MQLNINGVMILMGLSALSVLYNLHIDLEVVFYAYKLTLILKKGSYPTFYLQLLPGYHIFWGLPRSDKQWDSHARLYAVGGAWCSPWVNGEYFQVPSAFLQSKCLVVIFGSVFSSFVIAHVILSCAASAKESKFEQRLPAGRLKGLEGIVIFGSPGTVGISKPPSTPWT</sequence>
<feature type="transmembrane region" description="Helical" evidence="1">
    <location>
        <begin position="104"/>
        <end position="126"/>
    </location>
</feature>
<accession>A0A2P5ARW1</accession>